<dbReference type="CDD" id="cd10917">
    <property type="entry name" value="CE4_NodB_like_6s_7s"/>
    <property type="match status" value="1"/>
</dbReference>
<comment type="caution">
    <text evidence="3">The sequence shown here is derived from an EMBL/GenBank/DDBJ whole genome shotgun (WGS) entry which is preliminary data.</text>
</comment>
<evidence type="ECO:0000313" key="3">
    <source>
        <dbReference type="EMBL" id="MFI7264057.1"/>
    </source>
</evidence>
<gene>
    <name evidence="3" type="ORF">ACIBP4_17390</name>
</gene>
<name>A0ABW7ZPD4_9ACTN</name>
<evidence type="ECO:0000313" key="4">
    <source>
        <dbReference type="Proteomes" id="UP001612812"/>
    </source>
</evidence>
<proteinExistence type="predicted"/>
<feature type="domain" description="NodB homology" evidence="2">
    <location>
        <begin position="100"/>
        <end position="283"/>
    </location>
</feature>
<feature type="compositionally biased region" description="Polar residues" evidence="1">
    <location>
        <begin position="36"/>
        <end position="46"/>
    </location>
</feature>
<evidence type="ECO:0000259" key="2">
    <source>
        <dbReference type="PROSITE" id="PS51677"/>
    </source>
</evidence>
<dbReference type="InterPro" id="IPR011330">
    <property type="entry name" value="Glyco_hydro/deAcase_b/a-brl"/>
</dbReference>
<dbReference type="EC" id="3.-.-.-" evidence="3"/>
<dbReference type="Proteomes" id="UP001612812">
    <property type="component" value="Unassembled WGS sequence"/>
</dbReference>
<keyword evidence="4" id="KW-1185">Reference proteome</keyword>
<dbReference type="PANTHER" id="PTHR10587:SF137">
    <property type="entry name" value="4-DEOXY-4-FORMAMIDO-L-ARABINOSE-PHOSPHOUNDECAPRENOL DEFORMYLASE ARND-RELATED"/>
    <property type="match status" value="1"/>
</dbReference>
<accession>A0ABW7ZPD4</accession>
<dbReference type="PROSITE" id="PS51677">
    <property type="entry name" value="NODB"/>
    <property type="match status" value="1"/>
</dbReference>
<dbReference type="PANTHER" id="PTHR10587">
    <property type="entry name" value="GLYCOSYL TRANSFERASE-RELATED"/>
    <property type="match status" value="1"/>
</dbReference>
<protein>
    <submittedName>
        <fullName evidence="3">Polysaccharide deacetylase family protein</fullName>
        <ecNumber evidence="3">3.-.-.-</ecNumber>
    </submittedName>
</protein>
<dbReference type="Pfam" id="PF01522">
    <property type="entry name" value="Polysacc_deac_1"/>
    <property type="match status" value="1"/>
</dbReference>
<dbReference type="InterPro" id="IPR050248">
    <property type="entry name" value="Polysacc_deacetylase_ArnD"/>
</dbReference>
<dbReference type="SUPFAM" id="SSF88713">
    <property type="entry name" value="Glycoside hydrolase/deacetylase"/>
    <property type="match status" value="1"/>
</dbReference>
<dbReference type="InterPro" id="IPR002509">
    <property type="entry name" value="NODB_dom"/>
</dbReference>
<evidence type="ECO:0000256" key="1">
    <source>
        <dbReference type="SAM" id="MobiDB-lite"/>
    </source>
</evidence>
<dbReference type="Gene3D" id="3.20.20.370">
    <property type="entry name" value="Glycoside hydrolase/deacetylase"/>
    <property type="match status" value="1"/>
</dbReference>
<dbReference type="GO" id="GO:0016787">
    <property type="term" value="F:hydrolase activity"/>
    <property type="evidence" value="ECO:0007669"/>
    <property type="project" value="UniProtKB-KW"/>
</dbReference>
<sequence>MSGASARATGIVILVLAGLLTSAYVLGRSLVPDQQPPTTGLANSTAGPHYADQPPSTEFPAAPAPGRPLPDTSPDAGPSTPDGGDDGPGPFGAQVATGSARVALTFDDGPDPRWTPQVLALLSQYGVKATFCVVGENVESHPDLVRSIVAEGHTVCNHSWKHDVNLGRRSPEAIRADLLRTNDAILTAAPDAHIAYYRQPGGAWTAPVVSVCAELGLTPLHWSVDPSDWRAPGATAIETTVRTQTGPGAIVLMHDAGGDRSGTVGALQHLLPELLARFELEPMPVDAP</sequence>
<organism evidence="3 4">
    <name type="scientific">Micromonospora maritima</name>
    <dbReference type="NCBI Taxonomy" id="986711"/>
    <lineage>
        <taxon>Bacteria</taxon>
        <taxon>Bacillati</taxon>
        <taxon>Actinomycetota</taxon>
        <taxon>Actinomycetes</taxon>
        <taxon>Micromonosporales</taxon>
        <taxon>Micromonosporaceae</taxon>
        <taxon>Micromonospora</taxon>
    </lineage>
</organism>
<keyword evidence="3" id="KW-0378">Hydrolase</keyword>
<reference evidence="3 4" key="1">
    <citation type="submission" date="2024-10" db="EMBL/GenBank/DDBJ databases">
        <title>The Natural Products Discovery Center: Release of the First 8490 Sequenced Strains for Exploring Actinobacteria Biosynthetic Diversity.</title>
        <authorList>
            <person name="Kalkreuter E."/>
            <person name="Kautsar S.A."/>
            <person name="Yang D."/>
            <person name="Bader C.D."/>
            <person name="Teijaro C.N."/>
            <person name="Fluegel L."/>
            <person name="Davis C.M."/>
            <person name="Simpson J.R."/>
            <person name="Lauterbach L."/>
            <person name="Steele A.D."/>
            <person name="Gui C."/>
            <person name="Meng S."/>
            <person name="Li G."/>
            <person name="Viehrig K."/>
            <person name="Ye F."/>
            <person name="Su P."/>
            <person name="Kiefer A.F."/>
            <person name="Nichols A."/>
            <person name="Cepeda A.J."/>
            <person name="Yan W."/>
            <person name="Fan B."/>
            <person name="Jiang Y."/>
            <person name="Adhikari A."/>
            <person name="Zheng C.-J."/>
            <person name="Schuster L."/>
            <person name="Cowan T.M."/>
            <person name="Smanski M.J."/>
            <person name="Chevrette M.G."/>
            <person name="De Carvalho L.P.S."/>
            <person name="Shen B."/>
        </authorList>
    </citation>
    <scope>NUCLEOTIDE SEQUENCE [LARGE SCALE GENOMIC DNA]</scope>
    <source>
        <strain evidence="3 4">NPDC049845</strain>
    </source>
</reference>
<dbReference type="EMBL" id="JBITLE010000005">
    <property type="protein sequence ID" value="MFI7264057.1"/>
    <property type="molecule type" value="Genomic_DNA"/>
</dbReference>
<dbReference type="RefSeq" id="WP_396756746.1">
    <property type="nucleotide sequence ID" value="NZ_JBITLA010000005.1"/>
</dbReference>
<feature type="region of interest" description="Disordered" evidence="1">
    <location>
        <begin position="33"/>
        <end position="94"/>
    </location>
</feature>